<keyword evidence="2" id="KW-1185">Reference proteome</keyword>
<comment type="caution">
    <text evidence="1">The sequence shown here is derived from an EMBL/GenBank/DDBJ whole genome shotgun (WGS) entry which is preliminary data.</text>
</comment>
<evidence type="ECO:0000313" key="1">
    <source>
        <dbReference type="EMBL" id="MBB3880346.1"/>
    </source>
</evidence>
<name>A0A7W6AGX0_9SPHN</name>
<evidence type="ECO:0000313" key="2">
    <source>
        <dbReference type="Proteomes" id="UP000538670"/>
    </source>
</evidence>
<organism evidence="1 2">
    <name type="scientific">Sphingomonas pseudosanguinis</name>
    <dbReference type="NCBI Taxonomy" id="413712"/>
    <lineage>
        <taxon>Bacteria</taxon>
        <taxon>Pseudomonadati</taxon>
        <taxon>Pseudomonadota</taxon>
        <taxon>Alphaproteobacteria</taxon>
        <taxon>Sphingomonadales</taxon>
        <taxon>Sphingomonadaceae</taxon>
        <taxon>Sphingomonas</taxon>
    </lineage>
</organism>
<accession>A0A7W6AGX0</accession>
<gene>
    <name evidence="1" type="ORF">GGR48_002790</name>
</gene>
<proteinExistence type="predicted"/>
<sequence length="182" mass="20813">MEHRPVVRDRRAAGSPRVHRFRDSLALSESFVDADWWLPLYRRAFPTMVSAVAVREDGWAQRGGIDRLLTLSCGRTYTVDEKVRMHEWPDVLLERWSDEARRVPGWIQKPLAADFVAYAYAPAGTCLLLPVVPLQRAWRQHGRKWINLYGTRSAQNPGYVSVGVPVPRHVLMQAIVEAMVVI</sequence>
<reference evidence="1 2" key="1">
    <citation type="submission" date="2020-08" db="EMBL/GenBank/DDBJ databases">
        <title>Genomic Encyclopedia of Type Strains, Phase IV (KMG-IV): sequencing the most valuable type-strain genomes for metagenomic binning, comparative biology and taxonomic classification.</title>
        <authorList>
            <person name="Goeker M."/>
        </authorList>
    </citation>
    <scope>NUCLEOTIDE SEQUENCE [LARGE SCALE GENOMIC DNA]</scope>
    <source>
        <strain evidence="1 2">DSM 19512</strain>
    </source>
</reference>
<dbReference type="AlphaFoldDB" id="A0A7W6AGX0"/>
<dbReference type="Proteomes" id="UP000538670">
    <property type="component" value="Unassembled WGS sequence"/>
</dbReference>
<dbReference type="EMBL" id="JACIDH010000014">
    <property type="protein sequence ID" value="MBB3880346.1"/>
    <property type="molecule type" value="Genomic_DNA"/>
</dbReference>
<dbReference type="RefSeq" id="WP_240456005.1">
    <property type="nucleotide sequence ID" value="NZ_JACIDH010000014.1"/>
</dbReference>
<protein>
    <submittedName>
        <fullName evidence="1">Uncharacterized protein</fullName>
    </submittedName>
</protein>